<dbReference type="Proteomes" id="UP000246078">
    <property type="component" value="Unassembled WGS sequence"/>
</dbReference>
<accession>A0A2V2WS65</accession>
<evidence type="ECO:0008006" key="3">
    <source>
        <dbReference type="Google" id="ProtNLM"/>
    </source>
</evidence>
<dbReference type="InterPro" id="IPR036047">
    <property type="entry name" value="F-box-like_dom_sf"/>
</dbReference>
<evidence type="ECO:0000313" key="2">
    <source>
        <dbReference type="Proteomes" id="UP000246078"/>
    </source>
</evidence>
<dbReference type="VEuPathDB" id="TriTrypDB:Tc_MARK_2490"/>
<dbReference type="VEuPathDB" id="TriTrypDB:BCY84_20539"/>
<proteinExistence type="predicted"/>
<dbReference type="VEuPathDB" id="TriTrypDB:TcBrA4_0125340"/>
<organism evidence="1 2">
    <name type="scientific">Trypanosoma cruzi</name>
    <dbReference type="NCBI Taxonomy" id="5693"/>
    <lineage>
        <taxon>Eukaryota</taxon>
        <taxon>Discoba</taxon>
        <taxon>Euglenozoa</taxon>
        <taxon>Kinetoplastea</taxon>
        <taxon>Metakinetoplastina</taxon>
        <taxon>Trypanosomatida</taxon>
        <taxon>Trypanosomatidae</taxon>
        <taxon>Trypanosoma</taxon>
        <taxon>Schizotrypanum</taxon>
    </lineage>
</organism>
<dbReference type="EMBL" id="PRFC01000063">
    <property type="protein sequence ID" value="PWV11105.1"/>
    <property type="molecule type" value="Genomic_DNA"/>
</dbReference>
<evidence type="ECO:0000313" key="1">
    <source>
        <dbReference type="EMBL" id="PWV11105.1"/>
    </source>
</evidence>
<reference evidence="1 2" key="1">
    <citation type="journal article" date="2018" name="Microb. Genom.">
        <title>Expanding an expanded genome: long-read sequencing of Trypanosoma cruzi.</title>
        <authorList>
            <person name="Berna L."/>
            <person name="Rodriguez M."/>
            <person name="Chiribao M.L."/>
            <person name="Parodi-Talice A."/>
            <person name="Pita S."/>
            <person name="Rijo G."/>
            <person name="Alvarez-Valin F."/>
            <person name="Robello C."/>
        </authorList>
    </citation>
    <scope>NUCLEOTIDE SEQUENCE [LARGE SCALE GENOMIC DNA]</scope>
    <source>
        <strain evidence="1 2">TCC</strain>
    </source>
</reference>
<dbReference type="VEuPathDB" id="TriTrypDB:ECC02_002615"/>
<dbReference type="VEuPathDB" id="TriTrypDB:TCSYLVIO_003729"/>
<dbReference type="VEuPathDB" id="TriTrypDB:TcG_01357"/>
<comment type="caution">
    <text evidence="1">The sequence shown here is derived from an EMBL/GenBank/DDBJ whole genome shotgun (WGS) entry which is preliminary data.</text>
</comment>
<dbReference type="AlphaFoldDB" id="A0A2V2WS65"/>
<sequence length="224" mass="25211">MEIAALLAEYLRAPVSSRGELVASNPCLFAPDVVEALDDAHDMMAQVQKQARDACRTIDDVMGNLDLPSLPRLTPTERSELVVTEEVMIAQFVDELSLLLSQRETTPCSLKGTLSASDEACNFARPWHQQRSVVLEILSFLPVECTFNVAENVCRLWRTWLCVPADSRAFWAGCVQREFPESMQTLIQLQEVDLYESDWRTIAMMCSTDEEKDDLMAEEEVTAS</sequence>
<dbReference type="VEuPathDB" id="TriTrypDB:TcCL_NonESM03202"/>
<dbReference type="VEuPathDB" id="TriTrypDB:C3747_63g156"/>
<dbReference type="VEuPathDB" id="TriTrypDB:TcCLB.508257.130"/>
<protein>
    <recommendedName>
        <fullName evidence="3">F-box domain-containing protein</fullName>
    </recommendedName>
</protein>
<name>A0A2V2WS65_TRYCR</name>
<dbReference type="SUPFAM" id="SSF81383">
    <property type="entry name" value="F-box domain"/>
    <property type="match status" value="1"/>
</dbReference>
<gene>
    <name evidence="1" type="ORF">C3747_63g156</name>
</gene>